<dbReference type="SUPFAM" id="SSF56349">
    <property type="entry name" value="DNA breaking-rejoining enzymes"/>
    <property type="match status" value="1"/>
</dbReference>
<gene>
    <name evidence="3" type="ORF">IJ22_51190</name>
</gene>
<evidence type="ECO:0000313" key="4">
    <source>
        <dbReference type="Proteomes" id="UP000061660"/>
    </source>
</evidence>
<dbReference type="GO" id="GO:0006310">
    <property type="term" value="P:DNA recombination"/>
    <property type="evidence" value="ECO:0007669"/>
    <property type="project" value="UniProtKB-KW"/>
</dbReference>
<dbReference type="EMBL" id="CP013652">
    <property type="protein sequence ID" value="ALS25378.1"/>
    <property type="molecule type" value="Genomic_DNA"/>
</dbReference>
<dbReference type="PATRIC" id="fig|162209.4.peg.5411"/>
<dbReference type="GO" id="GO:0015074">
    <property type="term" value="P:DNA integration"/>
    <property type="evidence" value="ECO:0007669"/>
    <property type="project" value="InterPro"/>
</dbReference>
<dbReference type="InterPro" id="IPR050090">
    <property type="entry name" value="Tyrosine_recombinase_XerCD"/>
</dbReference>
<dbReference type="InterPro" id="IPR011010">
    <property type="entry name" value="DNA_brk_join_enz"/>
</dbReference>
<organism evidence="3 4">
    <name type="scientific">Paenibacillus naphthalenovorans</name>
    <dbReference type="NCBI Taxonomy" id="162209"/>
    <lineage>
        <taxon>Bacteria</taxon>
        <taxon>Bacillati</taxon>
        <taxon>Bacillota</taxon>
        <taxon>Bacilli</taxon>
        <taxon>Bacillales</taxon>
        <taxon>Paenibacillaceae</taxon>
        <taxon>Paenibacillus</taxon>
    </lineage>
</organism>
<dbReference type="OrthoDB" id="9766545at2"/>
<evidence type="ECO:0000256" key="1">
    <source>
        <dbReference type="ARBA" id="ARBA00023172"/>
    </source>
</evidence>
<dbReference type="Gene3D" id="1.10.443.10">
    <property type="entry name" value="Intergrase catalytic core"/>
    <property type="match status" value="1"/>
</dbReference>
<evidence type="ECO:0000313" key="3">
    <source>
        <dbReference type="EMBL" id="ALS25378.1"/>
    </source>
</evidence>
<sequence>MLVKLGREAHRNFTILWTFLGTGIRLNELYRLQIGDINPERQELLVRGKGNKDFKQPTKITKSALEILRFYVQFRYSALADKPCYKALYIFSDDKGVTPLHDNTIQKMMTNLIAEAKTISDADKATYRLSVHSLRHSFALYLLESGVNIYKINGLMRHQWLSSTEVYLDMFDHMLVEAIDKHPLGQLKPSEIFGVALYG</sequence>
<dbReference type="PANTHER" id="PTHR30349:SF64">
    <property type="entry name" value="PROPHAGE INTEGRASE INTD-RELATED"/>
    <property type="match status" value="1"/>
</dbReference>
<dbReference type="InterPro" id="IPR002104">
    <property type="entry name" value="Integrase_catalytic"/>
</dbReference>
<dbReference type="KEGG" id="pnp:IJ22_51190"/>
<dbReference type="InterPro" id="IPR013762">
    <property type="entry name" value="Integrase-like_cat_sf"/>
</dbReference>
<keyword evidence="4" id="KW-1185">Reference proteome</keyword>
<dbReference type="PROSITE" id="PS51898">
    <property type="entry name" value="TYR_RECOMBINASE"/>
    <property type="match status" value="1"/>
</dbReference>
<accession>A0A0U2L5R9</accession>
<reference evidence="4" key="1">
    <citation type="submission" date="2015-12" db="EMBL/GenBank/DDBJ databases">
        <title>Complete genome sequences of two moderately thermophilic Paenibacillus species.</title>
        <authorList>
            <person name="Butler R.III."/>
            <person name="Wang J."/>
            <person name="Stark B.C."/>
            <person name="Pombert J.-F."/>
        </authorList>
    </citation>
    <scope>NUCLEOTIDE SEQUENCE [LARGE SCALE GENOMIC DNA]</scope>
    <source>
        <strain evidence="4">32O-Y</strain>
    </source>
</reference>
<dbReference type="AlphaFoldDB" id="A0A0U2L5R9"/>
<keyword evidence="1" id="KW-0233">DNA recombination</keyword>
<dbReference type="Pfam" id="PF00589">
    <property type="entry name" value="Phage_integrase"/>
    <property type="match status" value="1"/>
</dbReference>
<evidence type="ECO:0000259" key="2">
    <source>
        <dbReference type="PROSITE" id="PS51898"/>
    </source>
</evidence>
<name>A0A0U2L5R9_9BACL</name>
<dbReference type="STRING" id="162209.IJ22_51190"/>
<reference evidence="3 4" key="2">
    <citation type="journal article" date="2016" name="Genome Announc.">
        <title>Complete Genome Sequences of Two Interactive Moderate Thermophiles, Paenibacillus napthalenovorans 32O-Y and Paenibacillus sp. 32O-W.</title>
        <authorList>
            <person name="Butler R.R.III."/>
            <person name="Wang J."/>
            <person name="Stark B.C."/>
            <person name="Pombert J.F."/>
        </authorList>
    </citation>
    <scope>NUCLEOTIDE SEQUENCE [LARGE SCALE GENOMIC DNA]</scope>
    <source>
        <strain evidence="3 4">32O-Y</strain>
    </source>
</reference>
<protein>
    <submittedName>
        <fullName evidence="3">Phage integrase</fullName>
    </submittedName>
</protein>
<dbReference type="PANTHER" id="PTHR30349">
    <property type="entry name" value="PHAGE INTEGRASE-RELATED"/>
    <property type="match status" value="1"/>
</dbReference>
<proteinExistence type="predicted"/>
<dbReference type="GO" id="GO:0003677">
    <property type="term" value="F:DNA binding"/>
    <property type="evidence" value="ECO:0007669"/>
    <property type="project" value="InterPro"/>
</dbReference>
<dbReference type="Proteomes" id="UP000061660">
    <property type="component" value="Chromosome"/>
</dbReference>
<feature type="domain" description="Tyr recombinase" evidence="2">
    <location>
        <begin position="1"/>
        <end position="180"/>
    </location>
</feature>